<dbReference type="Proteomes" id="UP000290288">
    <property type="component" value="Unassembled WGS sequence"/>
</dbReference>
<dbReference type="AlphaFoldDB" id="A0A4Q2CZI3"/>
<organism evidence="2 3">
    <name type="scientific">Candolleomyces aberdarensis</name>
    <dbReference type="NCBI Taxonomy" id="2316362"/>
    <lineage>
        <taxon>Eukaryota</taxon>
        <taxon>Fungi</taxon>
        <taxon>Dikarya</taxon>
        <taxon>Basidiomycota</taxon>
        <taxon>Agaricomycotina</taxon>
        <taxon>Agaricomycetes</taxon>
        <taxon>Agaricomycetidae</taxon>
        <taxon>Agaricales</taxon>
        <taxon>Agaricineae</taxon>
        <taxon>Psathyrellaceae</taxon>
        <taxon>Candolleomyces</taxon>
    </lineage>
</organism>
<proteinExistence type="predicted"/>
<feature type="chain" id="PRO_5020792123" evidence="1">
    <location>
        <begin position="22"/>
        <end position="47"/>
    </location>
</feature>
<dbReference type="EMBL" id="SDEE01001529">
    <property type="protein sequence ID" value="RXW11899.1"/>
    <property type="molecule type" value="Genomic_DNA"/>
</dbReference>
<comment type="caution">
    <text evidence="2">The sequence shown here is derived from an EMBL/GenBank/DDBJ whole genome shotgun (WGS) entry which is preliminary data.</text>
</comment>
<keyword evidence="1" id="KW-0732">Signal</keyword>
<gene>
    <name evidence="2" type="ORF">EST38_g13955</name>
</gene>
<evidence type="ECO:0000256" key="1">
    <source>
        <dbReference type="SAM" id="SignalP"/>
    </source>
</evidence>
<evidence type="ECO:0000313" key="2">
    <source>
        <dbReference type="EMBL" id="RXW11899.1"/>
    </source>
</evidence>
<evidence type="ECO:0000313" key="3">
    <source>
        <dbReference type="Proteomes" id="UP000290288"/>
    </source>
</evidence>
<keyword evidence="3" id="KW-1185">Reference proteome</keyword>
<feature type="signal peptide" evidence="1">
    <location>
        <begin position="1"/>
        <end position="21"/>
    </location>
</feature>
<protein>
    <submittedName>
        <fullName evidence="2">Uncharacterized protein</fullName>
    </submittedName>
</protein>
<reference evidence="2 3" key="1">
    <citation type="submission" date="2019-01" db="EMBL/GenBank/DDBJ databases">
        <title>Draft genome sequence of Psathyrella aberdarensis IHI B618.</title>
        <authorList>
            <person name="Buettner E."/>
            <person name="Kellner H."/>
        </authorList>
    </citation>
    <scope>NUCLEOTIDE SEQUENCE [LARGE SCALE GENOMIC DNA]</scope>
    <source>
        <strain evidence="2 3">IHI B618</strain>
    </source>
</reference>
<sequence length="47" mass="5155">MRFTTAGLLALTLLISHAALARPVDPNIVSHITYSISPILTYLNYIV</sequence>
<accession>A0A4Q2CZI3</accession>
<name>A0A4Q2CZI3_9AGAR</name>